<protein>
    <recommendedName>
        <fullName evidence="3">Chitin-binding type-2 domain-containing protein</fullName>
    </recommendedName>
</protein>
<evidence type="ECO:0000256" key="1">
    <source>
        <dbReference type="SAM" id="MobiDB-lite"/>
    </source>
</evidence>
<feature type="compositionally biased region" description="Polar residues" evidence="1">
    <location>
        <begin position="369"/>
        <end position="381"/>
    </location>
</feature>
<feature type="signal peptide" evidence="2">
    <location>
        <begin position="1"/>
        <end position="24"/>
    </location>
</feature>
<dbReference type="Gene3D" id="2.170.140.10">
    <property type="entry name" value="Chitin binding domain"/>
    <property type="match status" value="1"/>
</dbReference>
<feature type="region of interest" description="Disordered" evidence="1">
    <location>
        <begin position="1291"/>
        <end position="1325"/>
    </location>
</feature>
<dbReference type="STRING" id="300112.A0A4S2KN26"/>
<feature type="compositionally biased region" description="Low complexity" evidence="1">
    <location>
        <begin position="1133"/>
        <end position="1146"/>
    </location>
</feature>
<reference evidence="4 5" key="1">
    <citation type="journal article" date="2019" name="Philos. Trans. R. Soc. Lond., B, Biol. Sci.">
        <title>Ant behaviour and brain gene expression of defending hosts depend on the ecological success of the intruding social parasite.</title>
        <authorList>
            <person name="Kaur R."/>
            <person name="Stoldt M."/>
            <person name="Jongepier E."/>
            <person name="Feldmeyer B."/>
            <person name="Menzel F."/>
            <person name="Bornberg-Bauer E."/>
            <person name="Foitzik S."/>
        </authorList>
    </citation>
    <scope>NUCLEOTIDE SEQUENCE [LARGE SCALE GENOMIC DNA]</scope>
    <source>
        <tissue evidence="4">Whole body</tissue>
    </source>
</reference>
<feature type="chain" id="PRO_5020432946" description="Chitin-binding type-2 domain-containing protein" evidence="2">
    <location>
        <begin position="25"/>
        <end position="1387"/>
    </location>
</feature>
<dbReference type="InterPro" id="IPR052976">
    <property type="entry name" value="Scoloptoxin-like"/>
</dbReference>
<dbReference type="PANTHER" id="PTHR22933">
    <property type="entry name" value="FI18007P1-RELATED"/>
    <property type="match status" value="1"/>
</dbReference>
<evidence type="ECO:0000259" key="3">
    <source>
        <dbReference type="PROSITE" id="PS50940"/>
    </source>
</evidence>
<name>A0A4S2KN26_9HYME</name>
<feature type="region of interest" description="Disordered" evidence="1">
    <location>
        <begin position="1360"/>
        <end position="1387"/>
    </location>
</feature>
<dbReference type="PANTHER" id="PTHR22933:SF31">
    <property type="entry name" value="FI18007P1"/>
    <property type="match status" value="1"/>
</dbReference>
<evidence type="ECO:0000256" key="2">
    <source>
        <dbReference type="SAM" id="SignalP"/>
    </source>
</evidence>
<evidence type="ECO:0000313" key="5">
    <source>
        <dbReference type="Proteomes" id="UP000310200"/>
    </source>
</evidence>
<evidence type="ECO:0000313" key="4">
    <source>
        <dbReference type="EMBL" id="TGZ49399.1"/>
    </source>
</evidence>
<feature type="region of interest" description="Disordered" evidence="1">
    <location>
        <begin position="836"/>
        <end position="860"/>
    </location>
</feature>
<feature type="region of interest" description="Disordered" evidence="1">
    <location>
        <begin position="600"/>
        <end position="634"/>
    </location>
</feature>
<organism evidence="4 5">
    <name type="scientific">Temnothorax longispinosus</name>
    <dbReference type="NCBI Taxonomy" id="300112"/>
    <lineage>
        <taxon>Eukaryota</taxon>
        <taxon>Metazoa</taxon>
        <taxon>Ecdysozoa</taxon>
        <taxon>Arthropoda</taxon>
        <taxon>Hexapoda</taxon>
        <taxon>Insecta</taxon>
        <taxon>Pterygota</taxon>
        <taxon>Neoptera</taxon>
        <taxon>Endopterygota</taxon>
        <taxon>Hymenoptera</taxon>
        <taxon>Apocrita</taxon>
        <taxon>Aculeata</taxon>
        <taxon>Formicoidea</taxon>
        <taxon>Formicidae</taxon>
        <taxon>Myrmicinae</taxon>
        <taxon>Temnothorax</taxon>
    </lineage>
</organism>
<dbReference type="Proteomes" id="UP000310200">
    <property type="component" value="Unassembled WGS sequence"/>
</dbReference>
<dbReference type="Pfam" id="PF01607">
    <property type="entry name" value="CBM_14"/>
    <property type="match status" value="1"/>
</dbReference>
<feature type="compositionally biased region" description="Polar residues" evidence="1">
    <location>
        <begin position="1219"/>
        <end position="1228"/>
    </location>
</feature>
<proteinExistence type="predicted"/>
<feature type="compositionally biased region" description="Polar residues" evidence="1">
    <location>
        <begin position="507"/>
        <end position="522"/>
    </location>
</feature>
<dbReference type="PROSITE" id="PS50940">
    <property type="entry name" value="CHIT_BIND_II"/>
    <property type="match status" value="1"/>
</dbReference>
<sequence length="1387" mass="155096">MPKISLRILCLVTAVLCIVQRSLEHGIPRRSFLSRRAIDGTRGRKYFDPNEDGAFDSYGSAGGQYDPYDHITDLSDIRKNVPGEPGIDYPAYTTLPQTGFTCEGRSRGYYADEAAGCQVFHVCHDVLVSSFLCPIGSTFSQKLLTCDWWTKVDCSSTRRYLEMNRDSYQIDDDEMIRNAYAMISLQASAEAVTKDGLVDPDSGARIIDYSALAGRTVMGYTPGFRRITDYAAVEATGNDLPSGFEDYPQQDARQILNYDNRYQQKKANTVYQGKPHFMENKGRSPYHASAIIQHDYQDRSGDNEFQDDYRRPDGFTNQLQTSYAPTVPTVTTTTRRLYSPTVPTTYRPSTLAYSKLDLMVDSSDHLYAQSKSPVTPPTITHQNDDMRKIDLRESETRHDGLKKSENASSSRANKDNDQKGDDVRAKNDEVRLGFEGTSETKFRINVTETIDEDEVFRQQNDRPVIQINSEDSLEDIETKDSIGIARALNIQNKNPIYQVSKDERRSSTTPIPLQTVLNPSSRTYEKADDVTSSDTLKKSDVFNETSNDRSTEDYEDISSSTTRSFGDRTTPLLKHWEQKDVDVVKVSTVPMTAINTTERTVDEINGEITAGSSSNESRVAEDQSSSPTGSISNFNDESIHKINLSFQVPQPSQFLKPPVGRFLINVPEETRYTTIDENSKTFWSSEATTTEIPQFSSTLIKNEDQSPIYDELIDYTDEVFSETPNPGVHPTAQVVTEVSTSIPWLVSTWHGRSFVDVPVTDIVPPIVDYNDGFDDFVPPNKHSYTEQFDHTVTVDSQRTQNSPTTSKKNDSEADILTRYNTGFQFTIRDAFKAQKQSKTNSRCSSTSDKQGGRCETSSVTPKIAVSTPSVKERTVSIGMKASTRIPEQLTFSSSTKKLKLPEESVTRAFESSTSTAKSSINSDIDIKNSNLKTVTPRGIVEIKRPEEEVEQTVATTARSLLHSIRPGSLKQIEEAIDKDDSPYAVSFKVKKNEDLETTADDFISRLITQHQRPDSVLKDELDDFEIIKSAEPEIEIASILQTPKFSDTSNASPDNANNNSFYIAENDTASEFKQSDSNMSMVSLLQIMAELLKLDRLPRPFSAKDLGNIELNDSFNFDESTYDTASPTLDPQTRTTYENTNSETSTFDTLKTPATKLAESKVSRNLQLNKASFATGSPRLDHLQAKTQFGNADSKISSLDDTLKAPINVDLKPPLDISSRVSPNATEQKTNRLKPESRIVRPRQKEKILEQLTENFGQPLYRDDSIRSSLVFDLPQVQRSLDFETGLPIKESKHVTSETEEETEKESSISTTTTQETTTTTESVKTTVETEFVPSLGFSLDTNEGREEYVQAVLGGLIDEHASESGRNESSIAQDEAPQNETLEAEQ</sequence>
<feature type="compositionally biased region" description="Low complexity" evidence="1">
    <location>
        <begin position="1308"/>
        <end position="1325"/>
    </location>
</feature>
<dbReference type="InterPro" id="IPR036508">
    <property type="entry name" value="Chitin-bd_dom_sf"/>
</dbReference>
<gene>
    <name evidence="4" type="ORF">DBV15_04995</name>
</gene>
<feature type="compositionally biased region" description="Polar residues" evidence="1">
    <location>
        <begin position="793"/>
        <end position="806"/>
    </location>
</feature>
<feature type="region of interest" description="Disordered" evidence="1">
    <location>
        <begin position="499"/>
        <end position="567"/>
    </location>
</feature>
<dbReference type="SUPFAM" id="SSF57625">
    <property type="entry name" value="Invertebrate chitin-binding proteins"/>
    <property type="match status" value="1"/>
</dbReference>
<keyword evidence="2" id="KW-0732">Signal</keyword>
<feature type="compositionally biased region" description="Basic and acidic residues" evidence="1">
    <location>
        <begin position="523"/>
        <end position="552"/>
    </location>
</feature>
<accession>A0A4S2KN26</accession>
<feature type="domain" description="Chitin-binding type-2" evidence="3">
    <location>
        <begin position="99"/>
        <end position="156"/>
    </location>
</feature>
<feature type="compositionally biased region" description="Polar residues" evidence="1">
    <location>
        <begin position="610"/>
        <end position="634"/>
    </location>
</feature>
<dbReference type="EMBL" id="QBLH01002148">
    <property type="protein sequence ID" value="TGZ49399.1"/>
    <property type="molecule type" value="Genomic_DNA"/>
</dbReference>
<dbReference type="GO" id="GO:0005576">
    <property type="term" value="C:extracellular region"/>
    <property type="evidence" value="ECO:0007669"/>
    <property type="project" value="InterPro"/>
</dbReference>
<dbReference type="SMART" id="SM00494">
    <property type="entry name" value="ChtBD2"/>
    <property type="match status" value="1"/>
</dbReference>
<feature type="region of interest" description="Disordered" evidence="1">
    <location>
        <begin position="1213"/>
        <end position="1237"/>
    </location>
</feature>
<dbReference type="GO" id="GO:0008061">
    <property type="term" value="F:chitin binding"/>
    <property type="evidence" value="ECO:0007669"/>
    <property type="project" value="InterPro"/>
</dbReference>
<feature type="region of interest" description="Disordered" evidence="1">
    <location>
        <begin position="1120"/>
        <end position="1147"/>
    </location>
</feature>
<feature type="compositionally biased region" description="Polar residues" evidence="1">
    <location>
        <begin position="1368"/>
        <end position="1387"/>
    </location>
</feature>
<keyword evidence="5" id="KW-1185">Reference proteome</keyword>
<feature type="region of interest" description="Disordered" evidence="1">
    <location>
        <begin position="793"/>
        <end position="812"/>
    </location>
</feature>
<comment type="caution">
    <text evidence="4">The sequence shown here is derived from an EMBL/GenBank/DDBJ whole genome shotgun (WGS) entry which is preliminary data.</text>
</comment>
<feature type="compositionally biased region" description="Basic and acidic residues" evidence="1">
    <location>
        <begin position="382"/>
        <end position="405"/>
    </location>
</feature>
<feature type="compositionally biased region" description="Basic and acidic residues" evidence="1">
    <location>
        <begin position="412"/>
        <end position="429"/>
    </location>
</feature>
<feature type="compositionally biased region" description="Polar residues" evidence="1">
    <location>
        <begin position="1120"/>
        <end position="1132"/>
    </location>
</feature>
<feature type="region of interest" description="Disordered" evidence="1">
    <location>
        <begin position="367"/>
        <end position="429"/>
    </location>
</feature>
<dbReference type="InterPro" id="IPR002557">
    <property type="entry name" value="Chitin-bd_dom"/>
</dbReference>